<dbReference type="STRING" id="89059.LAC1533_1196"/>
<reference evidence="11" key="3">
    <citation type="submission" date="2016-11" db="EMBL/GenBank/DDBJ databases">
        <authorList>
            <person name="Jaros S."/>
            <person name="Januszkiewicz K."/>
            <person name="Wedrychowicz H."/>
        </authorList>
    </citation>
    <scope>NUCLEOTIDE SEQUENCE [LARGE SCALE GENOMIC DNA]</scope>
    <source>
        <strain evidence="11">ACA-DC 1533</strain>
    </source>
</reference>
<comment type="cofactor">
    <cofactor evidence="8">
        <name>Zn(2+)</name>
        <dbReference type="ChEBI" id="CHEBI:29105"/>
    </cofactor>
    <text evidence="8">Binds 1 zinc ion per subunit.</text>
</comment>
<feature type="binding site" evidence="8">
    <location>
        <position position="115"/>
    </location>
    <ligand>
        <name>Zn(2+)</name>
        <dbReference type="ChEBI" id="CHEBI:29105"/>
    </ligand>
</feature>
<feature type="binding site" evidence="8">
    <location>
        <position position="112"/>
    </location>
    <ligand>
        <name>Zn(2+)</name>
        <dbReference type="ChEBI" id="CHEBI:29105"/>
    </ligand>
</feature>
<evidence type="ECO:0000256" key="8">
    <source>
        <dbReference type="PIRSR" id="PIRSR602481-1"/>
    </source>
</evidence>
<dbReference type="PATRIC" id="fig|89059.3.peg.223"/>
<dbReference type="GO" id="GO:0008270">
    <property type="term" value="F:zinc ion binding"/>
    <property type="evidence" value="ECO:0007669"/>
    <property type="project" value="TreeGrafter"/>
</dbReference>
<dbReference type="InterPro" id="IPR036388">
    <property type="entry name" value="WH-like_DNA-bd_sf"/>
</dbReference>
<keyword evidence="4 8" id="KW-0862">Zinc</keyword>
<dbReference type="InterPro" id="IPR036390">
    <property type="entry name" value="WH_DNA-bd_sf"/>
</dbReference>
<dbReference type="InterPro" id="IPR043135">
    <property type="entry name" value="Fur_C"/>
</dbReference>
<name>A0A0R2KBU1_9LACO</name>
<evidence type="ECO:0000256" key="5">
    <source>
        <dbReference type="ARBA" id="ARBA00023015"/>
    </source>
</evidence>
<dbReference type="PANTHER" id="PTHR33202">
    <property type="entry name" value="ZINC UPTAKE REGULATION PROTEIN"/>
    <property type="match status" value="1"/>
</dbReference>
<keyword evidence="9" id="KW-0408">Iron</keyword>
<organism evidence="10 12">
    <name type="scientific">Ligilactobacillus acidipiscis</name>
    <dbReference type="NCBI Taxonomy" id="89059"/>
    <lineage>
        <taxon>Bacteria</taxon>
        <taxon>Bacillati</taxon>
        <taxon>Bacillota</taxon>
        <taxon>Bacilli</taxon>
        <taxon>Lactobacillales</taxon>
        <taxon>Lactobacillaceae</taxon>
        <taxon>Ligilactobacillus</taxon>
    </lineage>
</organism>
<dbReference type="CDD" id="cd07153">
    <property type="entry name" value="Fur_like"/>
    <property type="match status" value="1"/>
</dbReference>
<dbReference type="Proteomes" id="UP000051491">
    <property type="component" value="Unassembled WGS sequence"/>
</dbReference>
<gene>
    <name evidence="10" type="ORF">IV43_GL000218</name>
    <name evidence="11" type="ORF">LAC1533_1196</name>
</gene>
<evidence type="ECO:0000313" key="12">
    <source>
        <dbReference type="Proteomes" id="UP000051491"/>
    </source>
</evidence>
<keyword evidence="6" id="KW-0238">DNA-binding</keyword>
<dbReference type="GO" id="GO:0003700">
    <property type="term" value="F:DNA-binding transcription factor activity"/>
    <property type="evidence" value="ECO:0007669"/>
    <property type="project" value="InterPro"/>
</dbReference>
<proteinExistence type="inferred from homology"/>
<evidence type="ECO:0000256" key="4">
    <source>
        <dbReference type="ARBA" id="ARBA00022833"/>
    </source>
</evidence>
<protein>
    <submittedName>
        <fullName evidence="10 11">Ferric uptake regulation protein</fullName>
    </submittedName>
</protein>
<evidence type="ECO:0000256" key="1">
    <source>
        <dbReference type="ARBA" id="ARBA00007957"/>
    </source>
</evidence>
<evidence type="ECO:0000256" key="6">
    <source>
        <dbReference type="ARBA" id="ARBA00023125"/>
    </source>
</evidence>
<keyword evidence="3 8" id="KW-0479">Metal-binding</keyword>
<dbReference type="InterPro" id="IPR002481">
    <property type="entry name" value="FUR"/>
</dbReference>
<dbReference type="GO" id="GO:0045892">
    <property type="term" value="P:negative regulation of DNA-templated transcription"/>
    <property type="evidence" value="ECO:0007669"/>
    <property type="project" value="TreeGrafter"/>
</dbReference>
<reference evidence="13" key="2">
    <citation type="submission" date="2016-11" db="EMBL/GenBank/DDBJ databases">
        <authorList>
            <person name="Papadimitriou K."/>
        </authorList>
    </citation>
    <scope>NUCLEOTIDE SEQUENCE [LARGE SCALE GENOMIC DNA]</scope>
    <source>
        <strain evidence="13">ACA-DC 1533</strain>
    </source>
</reference>
<feature type="binding site" evidence="8">
    <location>
        <position position="155"/>
    </location>
    <ligand>
        <name>Zn(2+)</name>
        <dbReference type="ChEBI" id="CHEBI:29105"/>
    </ligand>
</feature>
<comment type="cofactor">
    <cofactor evidence="9">
        <name>Mn(2+)</name>
        <dbReference type="ChEBI" id="CHEBI:29035"/>
    </cofactor>
    <cofactor evidence="9">
        <name>Fe(2+)</name>
        <dbReference type="ChEBI" id="CHEBI:29033"/>
    </cofactor>
    <text evidence="9">Binds 1 Mn(2+) or Fe(2+) ion per subunit.</text>
</comment>
<dbReference type="FunFam" id="1.10.10.10:FF:000051">
    <property type="entry name" value="Fur family transcriptional regulator"/>
    <property type="match status" value="1"/>
</dbReference>
<evidence type="ECO:0000313" key="11">
    <source>
        <dbReference type="EMBL" id="SFV40616.1"/>
    </source>
</evidence>
<sequence>MTNVGERGIAVDTNNEMSKIQNCMHNAGFKLTPQRQAIVKVLLDHHQEHLSAEEIYIELLRASFSFGLATVYRTLDILTDLNLLTKISFEDGVARYDLRTEDPNHFHHHLVCTQCGKTIEIHEDLLNDVEKLVFRKYHFKVSDHRLTFLGLCKDCQNEQLMGDEGHQRNS</sequence>
<dbReference type="EMBL" id="JQBK01000011">
    <property type="protein sequence ID" value="KRN86930.1"/>
    <property type="molecule type" value="Genomic_DNA"/>
</dbReference>
<dbReference type="AlphaFoldDB" id="A0A0R2KBU1"/>
<dbReference type="RefSeq" id="WP_172823832.1">
    <property type="nucleotide sequence ID" value="NZ_LT630287.1"/>
</dbReference>
<dbReference type="Gene3D" id="3.30.1490.190">
    <property type="match status" value="1"/>
</dbReference>
<evidence type="ECO:0000256" key="2">
    <source>
        <dbReference type="ARBA" id="ARBA00022491"/>
    </source>
</evidence>
<dbReference type="Proteomes" id="UP000190935">
    <property type="component" value="Chromosome I"/>
</dbReference>
<accession>A0A0R2KBU1</accession>
<dbReference type="GeneID" id="95349295"/>
<evidence type="ECO:0000313" key="10">
    <source>
        <dbReference type="EMBL" id="KRN86930.1"/>
    </source>
</evidence>
<dbReference type="Gene3D" id="1.10.10.10">
    <property type="entry name" value="Winged helix-like DNA-binding domain superfamily/Winged helix DNA-binding domain"/>
    <property type="match status" value="1"/>
</dbReference>
<dbReference type="KEGG" id="laca:LAC1533_1196"/>
<dbReference type="GO" id="GO:0000976">
    <property type="term" value="F:transcription cis-regulatory region binding"/>
    <property type="evidence" value="ECO:0007669"/>
    <property type="project" value="TreeGrafter"/>
</dbReference>
<keyword evidence="7" id="KW-0804">Transcription</keyword>
<evidence type="ECO:0000256" key="3">
    <source>
        <dbReference type="ARBA" id="ARBA00022723"/>
    </source>
</evidence>
<feature type="binding site" evidence="8">
    <location>
        <position position="152"/>
    </location>
    <ligand>
        <name>Zn(2+)</name>
        <dbReference type="ChEBI" id="CHEBI:29105"/>
    </ligand>
</feature>
<dbReference type="PANTHER" id="PTHR33202:SF7">
    <property type="entry name" value="FERRIC UPTAKE REGULATION PROTEIN"/>
    <property type="match status" value="1"/>
</dbReference>
<evidence type="ECO:0000256" key="9">
    <source>
        <dbReference type="PIRSR" id="PIRSR602481-2"/>
    </source>
</evidence>
<evidence type="ECO:0000256" key="7">
    <source>
        <dbReference type="ARBA" id="ARBA00023163"/>
    </source>
</evidence>
<reference evidence="10 12" key="1">
    <citation type="journal article" date="2015" name="Genome Announc.">
        <title>Expanding the biotechnology potential of lactobacilli through comparative genomics of 213 strains and associated genera.</title>
        <authorList>
            <person name="Sun Z."/>
            <person name="Harris H.M."/>
            <person name="McCann A."/>
            <person name="Guo C."/>
            <person name="Argimon S."/>
            <person name="Zhang W."/>
            <person name="Yang X."/>
            <person name="Jeffery I.B."/>
            <person name="Cooney J.C."/>
            <person name="Kagawa T.F."/>
            <person name="Liu W."/>
            <person name="Song Y."/>
            <person name="Salvetti E."/>
            <person name="Wrobel A."/>
            <person name="Rasinkangas P."/>
            <person name="Parkhill J."/>
            <person name="Rea M.C."/>
            <person name="O'Sullivan O."/>
            <person name="Ritari J."/>
            <person name="Douillard F.P."/>
            <person name="Paul Ross R."/>
            <person name="Yang R."/>
            <person name="Briner A.E."/>
            <person name="Felis G.E."/>
            <person name="de Vos W.M."/>
            <person name="Barrangou R."/>
            <person name="Klaenhammer T.R."/>
            <person name="Caufield P.W."/>
            <person name="Cui Y."/>
            <person name="Zhang H."/>
            <person name="O'Toole P.W."/>
        </authorList>
    </citation>
    <scope>NUCLEOTIDE SEQUENCE [LARGE SCALE GENOMIC DNA]</scope>
    <source>
        <strain evidence="10 12">DSM 15353</strain>
    </source>
</reference>
<dbReference type="GO" id="GO:1900376">
    <property type="term" value="P:regulation of secondary metabolite biosynthetic process"/>
    <property type="evidence" value="ECO:0007669"/>
    <property type="project" value="TreeGrafter"/>
</dbReference>
<keyword evidence="5" id="KW-0805">Transcription regulation</keyword>
<keyword evidence="2" id="KW-0678">Repressor</keyword>
<dbReference type="Pfam" id="PF01475">
    <property type="entry name" value="FUR"/>
    <property type="match status" value="1"/>
</dbReference>
<evidence type="ECO:0000313" key="13">
    <source>
        <dbReference type="Proteomes" id="UP000190935"/>
    </source>
</evidence>
<feature type="binding site" evidence="9">
    <location>
        <position position="144"/>
    </location>
    <ligand>
        <name>Fe cation</name>
        <dbReference type="ChEBI" id="CHEBI:24875"/>
    </ligand>
</feature>
<dbReference type="SUPFAM" id="SSF46785">
    <property type="entry name" value="Winged helix' DNA-binding domain"/>
    <property type="match status" value="1"/>
</dbReference>
<dbReference type="EMBL" id="LT630287">
    <property type="protein sequence ID" value="SFV40616.1"/>
    <property type="molecule type" value="Genomic_DNA"/>
</dbReference>
<comment type="similarity">
    <text evidence="1">Belongs to the Fur family.</text>
</comment>